<organism evidence="7 8">
    <name type="scientific">Variovorax soli</name>
    <dbReference type="NCBI Taxonomy" id="376815"/>
    <lineage>
        <taxon>Bacteria</taxon>
        <taxon>Pseudomonadati</taxon>
        <taxon>Pseudomonadota</taxon>
        <taxon>Betaproteobacteria</taxon>
        <taxon>Burkholderiales</taxon>
        <taxon>Comamonadaceae</taxon>
        <taxon>Variovorax</taxon>
    </lineage>
</organism>
<comment type="caution">
    <text evidence="7">The sequence shown here is derived from an EMBL/GenBank/DDBJ whole genome shotgun (WGS) entry which is preliminary data.</text>
</comment>
<feature type="transmembrane region" description="Helical" evidence="6">
    <location>
        <begin position="180"/>
        <end position="200"/>
    </location>
</feature>
<evidence type="ECO:0000256" key="2">
    <source>
        <dbReference type="ARBA" id="ARBA00022475"/>
    </source>
</evidence>
<keyword evidence="2" id="KW-1003">Cell membrane</keyword>
<feature type="transmembrane region" description="Helical" evidence="6">
    <location>
        <begin position="253"/>
        <end position="279"/>
    </location>
</feature>
<dbReference type="InterPro" id="IPR022791">
    <property type="entry name" value="L-PG_synthase/AglD"/>
</dbReference>
<evidence type="ECO:0000256" key="3">
    <source>
        <dbReference type="ARBA" id="ARBA00022692"/>
    </source>
</evidence>
<dbReference type="PANTHER" id="PTHR39087">
    <property type="entry name" value="UPF0104 MEMBRANE PROTEIN MJ1595"/>
    <property type="match status" value="1"/>
</dbReference>
<reference evidence="7 8" key="1">
    <citation type="submission" date="2023-07" db="EMBL/GenBank/DDBJ databases">
        <title>Sorghum-associated microbial communities from plants grown in Nebraska, USA.</title>
        <authorList>
            <person name="Schachtman D."/>
        </authorList>
    </citation>
    <scope>NUCLEOTIDE SEQUENCE [LARGE SCALE GENOMIC DNA]</scope>
    <source>
        <strain evidence="7 8">DS1781</strain>
    </source>
</reference>
<protein>
    <submittedName>
        <fullName evidence="7">Uncharacterized membrane protein YbhN (UPF0104 family)</fullName>
    </submittedName>
</protein>
<dbReference type="Pfam" id="PF03706">
    <property type="entry name" value="LPG_synthase_TM"/>
    <property type="match status" value="1"/>
</dbReference>
<feature type="transmembrane region" description="Helical" evidence="6">
    <location>
        <begin position="99"/>
        <end position="122"/>
    </location>
</feature>
<keyword evidence="5 6" id="KW-0472">Membrane</keyword>
<feature type="transmembrane region" description="Helical" evidence="6">
    <location>
        <begin position="220"/>
        <end position="241"/>
    </location>
</feature>
<evidence type="ECO:0000256" key="5">
    <source>
        <dbReference type="ARBA" id="ARBA00023136"/>
    </source>
</evidence>
<accession>A0ABU1N7X8</accession>
<evidence type="ECO:0000256" key="4">
    <source>
        <dbReference type="ARBA" id="ARBA00022989"/>
    </source>
</evidence>
<feature type="transmembrane region" description="Helical" evidence="6">
    <location>
        <begin position="24"/>
        <end position="42"/>
    </location>
</feature>
<evidence type="ECO:0000256" key="1">
    <source>
        <dbReference type="ARBA" id="ARBA00004651"/>
    </source>
</evidence>
<dbReference type="PANTHER" id="PTHR39087:SF2">
    <property type="entry name" value="UPF0104 MEMBRANE PROTEIN MJ1595"/>
    <property type="match status" value="1"/>
</dbReference>
<proteinExistence type="predicted"/>
<feature type="transmembrane region" description="Helical" evidence="6">
    <location>
        <begin position="62"/>
        <end position="79"/>
    </location>
</feature>
<dbReference type="Proteomes" id="UP001184230">
    <property type="component" value="Unassembled WGS sequence"/>
</dbReference>
<sequence>MSGLPTLHDSAPPRRAARHAWWTWLKRIAAWGFFGLVAWLLVRQARTIDWGNVLQAVREIPLPALLAALLLAACSYAIYSTYDLLGRHMTRHRLGTRTVMGITFISYAFNLNLGSLIGGVAFRYRLYSRHGLGNLTTTRVLGFSMLTNWLGYLVVGGIAFFFWPLPLPPEWKIEESGARILGATLLVLALAYLILCAVAREHVWELRGHELQTPALGMALLQLVISCVNWALIGGVIWFLLQRQLPYPQVLAVLLVAAVAGVITHVPAGLGVLEAVFVALLSHLVPTDRLLGALLAYRAIYYLLPLCIASAAYFLTEVRVRQRRRRDTPGRR</sequence>
<name>A0ABU1N7X8_9BURK</name>
<dbReference type="EMBL" id="JAVDRF010000001">
    <property type="protein sequence ID" value="MDR6534546.1"/>
    <property type="molecule type" value="Genomic_DNA"/>
</dbReference>
<gene>
    <name evidence="7" type="ORF">J2739_000306</name>
</gene>
<dbReference type="RefSeq" id="WP_309897937.1">
    <property type="nucleotide sequence ID" value="NZ_JAVDRF010000001.1"/>
</dbReference>
<evidence type="ECO:0000313" key="8">
    <source>
        <dbReference type="Proteomes" id="UP001184230"/>
    </source>
</evidence>
<comment type="subcellular location">
    <subcellularLocation>
        <location evidence="1">Cell membrane</location>
        <topology evidence="1">Multi-pass membrane protein</topology>
    </subcellularLocation>
</comment>
<feature type="transmembrane region" description="Helical" evidence="6">
    <location>
        <begin position="299"/>
        <end position="316"/>
    </location>
</feature>
<keyword evidence="3 6" id="KW-0812">Transmembrane</keyword>
<keyword evidence="4 6" id="KW-1133">Transmembrane helix</keyword>
<keyword evidence="8" id="KW-1185">Reference proteome</keyword>
<feature type="transmembrane region" description="Helical" evidence="6">
    <location>
        <begin position="149"/>
        <end position="168"/>
    </location>
</feature>
<evidence type="ECO:0000313" key="7">
    <source>
        <dbReference type="EMBL" id="MDR6534546.1"/>
    </source>
</evidence>
<evidence type="ECO:0000256" key="6">
    <source>
        <dbReference type="SAM" id="Phobius"/>
    </source>
</evidence>